<evidence type="ECO:0000256" key="3">
    <source>
        <dbReference type="ARBA" id="ARBA00022452"/>
    </source>
</evidence>
<comment type="subcellular location">
    <subcellularLocation>
        <location evidence="1 7">Cell outer membrane</location>
        <topology evidence="1 7">Multi-pass membrane protein</topology>
    </subcellularLocation>
</comment>
<evidence type="ECO:0000256" key="8">
    <source>
        <dbReference type="SAM" id="SignalP"/>
    </source>
</evidence>
<evidence type="ECO:0000256" key="7">
    <source>
        <dbReference type="PROSITE-ProRule" id="PRU01360"/>
    </source>
</evidence>
<evidence type="ECO:0000259" key="9">
    <source>
        <dbReference type="Pfam" id="PF07715"/>
    </source>
</evidence>
<comment type="similarity">
    <text evidence="7">Belongs to the TonB-dependent receptor family.</text>
</comment>
<feature type="chain" id="PRO_5037873831" evidence="8">
    <location>
        <begin position="21"/>
        <end position="1066"/>
    </location>
</feature>
<dbReference type="InterPro" id="IPR008969">
    <property type="entry name" value="CarboxyPept-like_regulatory"/>
</dbReference>
<evidence type="ECO:0000256" key="6">
    <source>
        <dbReference type="ARBA" id="ARBA00023237"/>
    </source>
</evidence>
<evidence type="ECO:0000313" key="11">
    <source>
        <dbReference type="Proteomes" id="UP000679220"/>
    </source>
</evidence>
<dbReference type="EMBL" id="JAGTAR010000008">
    <property type="protein sequence ID" value="MBR8535330.1"/>
    <property type="molecule type" value="Genomic_DNA"/>
</dbReference>
<dbReference type="SUPFAM" id="SSF56935">
    <property type="entry name" value="Porins"/>
    <property type="match status" value="1"/>
</dbReference>
<evidence type="ECO:0000313" key="10">
    <source>
        <dbReference type="EMBL" id="MBR8535330.1"/>
    </source>
</evidence>
<dbReference type="InterPro" id="IPR023996">
    <property type="entry name" value="TonB-dep_OMP_SusC/RagA"/>
</dbReference>
<feature type="signal peptide" evidence="8">
    <location>
        <begin position="1"/>
        <end position="20"/>
    </location>
</feature>
<dbReference type="GO" id="GO:0009279">
    <property type="term" value="C:cell outer membrane"/>
    <property type="evidence" value="ECO:0007669"/>
    <property type="project" value="UniProtKB-SubCell"/>
</dbReference>
<keyword evidence="8" id="KW-0732">Signal</keyword>
<keyword evidence="2 7" id="KW-0813">Transport</keyword>
<dbReference type="Pfam" id="PF13715">
    <property type="entry name" value="CarbopepD_reg_2"/>
    <property type="match status" value="1"/>
</dbReference>
<dbReference type="NCBIfam" id="TIGR04057">
    <property type="entry name" value="SusC_RagA_signa"/>
    <property type="match status" value="1"/>
</dbReference>
<dbReference type="Gene3D" id="2.60.40.1120">
    <property type="entry name" value="Carboxypeptidase-like, regulatory domain"/>
    <property type="match status" value="1"/>
</dbReference>
<proteinExistence type="inferred from homology"/>
<evidence type="ECO:0000256" key="2">
    <source>
        <dbReference type="ARBA" id="ARBA00022448"/>
    </source>
</evidence>
<dbReference type="SUPFAM" id="SSF49464">
    <property type="entry name" value="Carboxypeptidase regulatory domain-like"/>
    <property type="match status" value="1"/>
</dbReference>
<dbReference type="PROSITE" id="PS52016">
    <property type="entry name" value="TONB_DEPENDENT_REC_3"/>
    <property type="match status" value="1"/>
</dbReference>
<evidence type="ECO:0000256" key="1">
    <source>
        <dbReference type="ARBA" id="ARBA00004571"/>
    </source>
</evidence>
<reference evidence="10" key="1">
    <citation type="journal article" date="2018" name="Int. J. Syst. Evol. Microbiol.">
        <title>Carboxylicivirga sediminis sp. nov., isolated from coastal sediment.</title>
        <authorList>
            <person name="Wang F.Q."/>
            <person name="Ren L.H."/>
            <person name="Zou R.J."/>
            <person name="Sun Y.Z."/>
            <person name="Liu X.J."/>
            <person name="Jiang F."/>
            <person name="Liu L.J."/>
        </authorList>
    </citation>
    <scope>NUCLEOTIDE SEQUENCE</scope>
    <source>
        <strain evidence="10">JR1</strain>
    </source>
</reference>
<dbReference type="Gene3D" id="2.170.130.10">
    <property type="entry name" value="TonB-dependent receptor, plug domain"/>
    <property type="match status" value="1"/>
</dbReference>
<dbReference type="InterPro" id="IPR023997">
    <property type="entry name" value="TonB-dep_OMP_SusC/RagA_CS"/>
</dbReference>
<sequence length="1066" mass="117188">MRRLALIASLILFVGLNAMFAQTTTITGLVTDSESGEPMPGVSVVVRGTTIGTVTNVDGNYTLSVPDDATNLLFSFVGMKTQDVVIGGRTTINVVLESEAIGVDEVVVTALGVSREKKSLGYASQSVKADDLTAANNTNAVSALAGKVAGVQISGSNFAGSQNVLIRGASSLTGNNQPLYVVDGVPLDASNFNSTGAQTGGGGIDYGSMSNDLNPADIESINILKGSAATAQYGSRGQNGVIMITTKTGKAGKKTFAVDVNSGISWEKVNVIPQQQKKYGGGLGDFRTETIDGNDYEVVLYRMDESWGPKYDPNREVIHWWGAADYEKGITTTPETAPWVYPEENYEDYYETGVAYTNSVSIRATTEKSALRFGYTNVNMTGTMPNSSQDKHTFNINGSTELWDGFAEVNANMTYVYTYTKGRPEGGYGDKSVSQKFFQWGQTQLDMSRLRNYKNPDGTQRTWNRRSFSNGTPVYSDNPYWIAYESYSDDDRERVFGTTGMKFHLTDYLTAEGNVFLDTYAFNIRDRMAVGSQAQSYFYKADRQRTELNLEGRLNFTKKINDFNILSYVGVNRRKEHYQSLIGETDGGLVIPGLYDLNNSVNTPAVRDYLEKKMVNSWFAFASFGWKDMVYLDASIRQDFDTSLPTNDNIYTYPSVSLSYILSESLNLPWLNMAKIRANYAGVGNGTDPYRVKTLFETGQPFNGSPIFTLPATLNNPELKAESTSEYEIGFEASAFNNRIFVDFSYYNRATKDQIVALELSTTTGYGSKYINAGKIENSGVELVLSGTPYITSDFRWDIDFTFAKNDSKVLELPEGIDKIQLARAPFGGAYVNASQGDPYQMLWGYDFVYDDAGNKVIDEGTGFYATSGALTPIGSALPDYNMGIRNSFRFKDFDLAALIDIQKGGNYYSLTNMWAMYSGMDEKTAVATANGNTIREDGLVLDGVIATYDDDGNIVSTRPNDVHISAQDYGAYHYHGFGMPSATSFYDATYIKLREVTLGYTLPQFTDVIKNARVSLYGRNLFVWGLDNDGIDPESTVNGSGNIQGLEGGIIPATRTFGFNVQLTF</sequence>
<dbReference type="InterPro" id="IPR039426">
    <property type="entry name" value="TonB-dep_rcpt-like"/>
</dbReference>
<keyword evidence="3 7" id="KW-1134">Transmembrane beta strand</keyword>
<name>A0A941F454_9BACT</name>
<dbReference type="RefSeq" id="WP_212189234.1">
    <property type="nucleotide sequence ID" value="NZ_JAGTAR010000008.1"/>
</dbReference>
<dbReference type="Gene3D" id="2.40.170.20">
    <property type="entry name" value="TonB-dependent receptor, beta-barrel domain"/>
    <property type="match status" value="1"/>
</dbReference>
<protein>
    <submittedName>
        <fullName evidence="10">SusC/RagA family TonB-linked outer membrane protein</fullName>
    </submittedName>
</protein>
<dbReference type="AlphaFoldDB" id="A0A941F454"/>
<dbReference type="InterPro" id="IPR012910">
    <property type="entry name" value="Plug_dom"/>
</dbReference>
<reference evidence="10" key="2">
    <citation type="submission" date="2021-04" db="EMBL/GenBank/DDBJ databases">
        <authorList>
            <person name="Zhang T."/>
            <person name="Zhang Y."/>
            <person name="Lu D."/>
            <person name="Zuo D."/>
            <person name="Du Z."/>
        </authorList>
    </citation>
    <scope>NUCLEOTIDE SEQUENCE</scope>
    <source>
        <strain evidence="10">JR1</strain>
    </source>
</reference>
<feature type="domain" description="TonB-dependent receptor plug" evidence="9">
    <location>
        <begin position="117"/>
        <end position="241"/>
    </location>
</feature>
<dbReference type="NCBIfam" id="TIGR04056">
    <property type="entry name" value="OMP_RagA_SusC"/>
    <property type="match status" value="1"/>
</dbReference>
<dbReference type="InterPro" id="IPR037066">
    <property type="entry name" value="Plug_dom_sf"/>
</dbReference>
<dbReference type="Proteomes" id="UP000679220">
    <property type="component" value="Unassembled WGS sequence"/>
</dbReference>
<evidence type="ECO:0000256" key="5">
    <source>
        <dbReference type="ARBA" id="ARBA00023136"/>
    </source>
</evidence>
<dbReference type="InterPro" id="IPR036942">
    <property type="entry name" value="Beta-barrel_TonB_sf"/>
</dbReference>
<evidence type="ECO:0000256" key="4">
    <source>
        <dbReference type="ARBA" id="ARBA00022692"/>
    </source>
</evidence>
<keyword evidence="4 7" id="KW-0812">Transmembrane</keyword>
<comment type="caution">
    <text evidence="10">The sequence shown here is derived from an EMBL/GenBank/DDBJ whole genome shotgun (WGS) entry which is preliminary data.</text>
</comment>
<organism evidence="10 11">
    <name type="scientific">Carboxylicivirga sediminis</name>
    <dbReference type="NCBI Taxonomy" id="2006564"/>
    <lineage>
        <taxon>Bacteria</taxon>
        <taxon>Pseudomonadati</taxon>
        <taxon>Bacteroidota</taxon>
        <taxon>Bacteroidia</taxon>
        <taxon>Marinilabiliales</taxon>
        <taxon>Marinilabiliaceae</taxon>
        <taxon>Carboxylicivirga</taxon>
    </lineage>
</organism>
<keyword evidence="11" id="KW-1185">Reference proteome</keyword>
<gene>
    <name evidence="10" type="ORF">KDU71_07145</name>
</gene>
<keyword evidence="6 7" id="KW-0998">Cell outer membrane</keyword>
<accession>A0A941F454</accession>
<keyword evidence="5 7" id="KW-0472">Membrane</keyword>
<dbReference type="Pfam" id="PF07715">
    <property type="entry name" value="Plug"/>
    <property type="match status" value="1"/>
</dbReference>